<evidence type="ECO:0000256" key="6">
    <source>
        <dbReference type="ARBA" id="ARBA00022728"/>
    </source>
</evidence>
<gene>
    <name evidence="13" type="ORF">TrCOL_g13690</name>
</gene>
<evidence type="ECO:0000256" key="11">
    <source>
        <dbReference type="SAM" id="MobiDB-lite"/>
    </source>
</evidence>
<dbReference type="Proteomes" id="UP001165065">
    <property type="component" value="Unassembled WGS sequence"/>
</dbReference>
<feature type="domain" description="PPIase cyclophilin-type" evidence="12">
    <location>
        <begin position="6"/>
        <end position="163"/>
    </location>
</feature>
<protein>
    <recommendedName>
        <fullName evidence="4">peptidylprolyl isomerase</fullName>
        <ecNumber evidence="4">5.2.1.8</ecNumber>
    </recommendedName>
</protein>
<evidence type="ECO:0000256" key="10">
    <source>
        <dbReference type="ARBA" id="ARBA00023242"/>
    </source>
</evidence>
<organism evidence="13 14">
    <name type="scientific">Triparma columacea</name>
    <dbReference type="NCBI Taxonomy" id="722753"/>
    <lineage>
        <taxon>Eukaryota</taxon>
        <taxon>Sar</taxon>
        <taxon>Stramenopiles</taxon>
        <taxon>Ochrophyta</taxon>
        <taxon>Bolidophyceae</taxon>
        <taxon>Parmales</taxon>
        <taxon>Triparmaceae</taxon>
        <taxon>Triparma</taxon>
    </lineage>
</organism>
<feature type="region of interest" description="Disordered" evidence="11">
    <location>
        <begin position="338"/>
        <end position="386"/>
    </location>
</feature>
<dbReference type="AlphaFoldDB" id="A0A9W7G8F0"/>
<dbReference type="Pfam" id="PF08231">
    <property type="entry name" value="SYF2"/>
    <property type="match status" value="1"/>
</dbReference>
<dbReference type="EMBL" id="BRYA01001007">
    <property type="protein sequence ID" value="GMI37486.1"/>
    <property type="molecule type" value="Genomic_DNA"/>
</dbReference>
<comment type="caution">
    <text evidence="13">The sequence shown here is derived from an EMBL/GenBank/DDBJ whole genome shotgun (WGS) entry which is preliminary data.</text>
</comment>
<evidence type="ECO:0000256" key="2">
    <source>
        <dbReference type="ARBA" id="ARBA00004123"/>
    </source>
</evidence>
<dbReference type="InterPro" id="IPR002130">
    <property type="entry name" value="Cyclophilin-type_PPIase_dom"/>
</dbReference>
<feature type="region of interest" description="Disordered" evidence="11">
    <location>
        <begin position="160"/>
        <end position="221"/>
    </location>
</feature>
<dbReference type="GO" id="GO:0008380">
    <property type="term" value="P:RNA splicing"/>
    <property type="evidence" value="ECO:0007669"/>
    <property type="project" value="UniProtKB-KW"/>
</dbReference>
<keyword evidence="8" id="KW-0508">mRNA splicing</keyword>
<dbReference type="GO" id="GO:0003755">
    <property type="term" value="F:peptidyl-prolyl cis-trans isomerase activity"/>
    <property type="evidence" value="ECO:0007669"/>
    <property type="project" value="UniProtKB-KW"/>
</dbReference>
<dbReference type="GO" id="GO:0016018">
    <property type="term" value="F:cyclosporin A binding"/>
    <property type="evidence" value="ECO:0007669"/>
    <property type="project" value="TreeGrafter"/>
</dbReference>
<evidence type="ECO:0000256" key="1">
    <source>
        <dbReference type="ARBA" id="ARBA00000971"/>
    </source>
</evidence>
<dbReference type="PANTHER" id="PTHR11071">
    <property type="entry name" value="PEPTIDYL-PROLYL CIS-TRANS ISOMERASE"/>
    <property type="match status" value="1"/>
</dbReference>
<dbReference type="PANTHER" id="PTHR11071:SF561">
    <property type="entry name" value="PEPTIDYL-PROLYL CIS-TRANS ISOMERASE D-RELATED"/>
    <property type="match status" value="1"/>
</dbReference>
<evidence type="ECO:0000256" key="5">
    <source>
        <dbReference type="ARBA" id="ARBA00022664"/>
    </source>
</evidence>
<dbReference type="GO" id="GO:0005681">
    <property type="term" value="C:spliceosomal complex"/>
    <property type="evidence" value="ECO:0007669"/>
    <property type="project" value="UniProtKB-KW"/>
</dbReference>
<comment type="similarity">
    <text evidence="3">Belongs to the SYF2 family.</text>
</comment>
<dbReference type="PROSITE" id="PS50072">
    <property type="entry name" value="CSA_PPIASE_2"/>
    <property type="match status" value="1"/>
</dbReference>
<evidence type="ECO:0000256" key="4">
    <source>
        <dbReference type="ARBA" id="ARBA00013194"/>
    </source>
</evidence>
<comment type="subcellular location">
    <subcellularLocation>
        <location evidence="2">Nucleus</location>
    </subcellularLocation>
</comment>
<evidence type="ECO:0000313" key="13">
    <source>
        <dbReference type="EMBL" id="GMI37486.1"/>
    </source>
</evidence>
<proteinExistence type="inferred from homology"/>
<evidence type="ECO:0000256" key="9">
    <source>
        <dbReference type="ARBA" id="ARBA00023235"/>
    </source>
</evidence>
<dbReference type="EC" id="5.2.1.8" evidence="4"/>
<dbReference type="InterPro" id="IPR013260">
    <property type="entry name" value="mRNA_splic_SYF2"/>
</dbReference>
<dbReference type="OrthoDB" id="199717at2759"/>
<name>A0A9W7G8F0_9STRA</name>
<keyword evidence="10" id="KW-0539">Nucleus</keyword>
<feature type="compositionally biased region" description="Basic and acidic residues" evidence="11">
    <location>
        <begin position="359"/>
        <end position="373"/>
    </location>
</feature>
<accession>A0A9W7G8F0</accession>
<evidence type="ECO:0000313" key="14">
    <source>
        <dbReference type="Proteomes" id="UP001165065"/>
    </source>
</evidence>
<feature type="compositionally biased region" description="Basic and acidic residues" evidence="11">
    <location>
        <begin position="247"/>
        <end position="268"/>
    </location>
</feature>
<keyword evidence="14" id="KW-1185">Reference proteome</keyword>
<feature type="region of interest" description="Disordered" evidence="11">
    <location>
        <begin position="242"/>
        <end position="317"/>
    </location>
</feature>
<dbReference type="Pfam" id="PF00160">
    <property type="entry name" value="Pro_isomerase"/>
    <property type="match status" value="1"/>
</dbReference>
<feature type="compositionally biased region" description="Basic and acidic residues" evidence="11">
    <location>
        <begin position="300"/>
        <end position="310"/>
    </location>
</feature>
<dbReference type="SUPFAM" id="SSF50891">
    <property type="entry name" value="Cyclophilin-like"/>
    <property type="match status" value="1"/>
</dbReference>
<evidence type="ECO:0000256" key="3">
    <source>
        <dbReference type="ARBA" id="ARBA00010028"/>
    </source>
</evidence>
<dbReference type="FunFam" id="2.40.100.10:FF:000025">
    <property type="entry name" value="Peptidyl-prolyl cis-trans isomerase CYP19-2"/>
    <property type="match status" value="1"/>
</dbReference>
<evidence type="ECO:0000256" key="8">
    <source>
        <dbReference type="ARBA" id="ARBA00023187"/>
    </source>
</evidence>
<dbReference type="InterPro" id="IPR029000">
    <property type="entry name" value="Cyclophilin-like_dom_sf"/>
</dbReference>
<keyword evidence="5" id="KW-0507">mRNA processing</keyword>
<reference evidence="14" key="1">
    <citation type="journal article" date="2023" name="Commun. Biol.">
        <title>Genome analysis of Parmales, the sister group of diatoms, reveals the evolutionary specialization of diatoms from phago-mixotrophs to photoautotrophs.</title>
        <authorList>
            <person name="Ban H."/>
            <person name="Sato S."/>
            <person name="Yoshikawa S."/>
            <person name="Yamada K."/>
            <person name="Nakamura Y."/>
            <person name="Ichinomiya M."/>
            <person name="Sato N."/>
            <person name="Blanc-Mathieu R."/>
            <person name="Endo H."/>
            <person name="Kuwata A."/>
            <person name="Ogata H."/>
        </authorList>
    </citation>
    <scope>NUCLEOTIDE SEQUENCE [LARGE SCALE GENOMIC DNA]</scope>
</reference>
<dbReference type="GO" id="GO:0006457">
    <property type="term" value="P:protein folding"/>
    <property type="evidence" value="ECO:0007669"/>
    <property type="project" value="TreeGrafter"/>
</dbReference>
<comment type="catalytic activity">
    <reaction evidence="1">
        <text>[protein]-peptidylproline (omega=180) = [protein]-peptidylproline (omega=0)</text>
        <dbReference type="Rhea" id="RHEA:16237"/>
        <dbReference type="Rhea" id="RHEA-COMP:10747"/>
        <dbReference type="Rhea" id="RHEA-COMP:10748"/>
        <dbReference type="ChEBI" id="CHEBI:83833"/>
        <dbReference type="ChEBI" id="CHEBI:83834"/>
        <dbReference type="EC" id="5.2.1.8"/>
    </reaction>
</comment>
<dbReference type="PRINTS" id="PR00153">
    <property type="entry name" value="CSAPPISMRASE"/>
</dbReference>
<sequence>MPTLCFLRITSASHPLGTLTISLRSDICPRTCANFSQLCVREGGYQDSVCHRLIKGFMTQMGDFERGDGTGGKSIYGDRFDDENFILKHSHRGVLSMANCGPHTNGSQFFILFSPAPHLDNKHVVFGEIVGEESFKVLDAMERVTTGKGDRPTREVRIEACGVLEEEEEEEEGGKVEGGRGKDEEKKYDTEGEGKGGGRSDVPEEEEEDKESVVTDPLLSVDTSKMSKVELRLHKLKLKMNQSRRLNRNEVMEEGRRLGDGGKKEARTIRKKDREKRDRERKNLGTAELSTSATDAIWGQEKKEEKDKRRGNFGWEMYNSGTQHRAYEKRVEGMVTDGHRDTGVYDPAALDNGGSTKQEGVKRMAKEARERREVSKRRHRTELEGEDVTSINERNKVFNKKIKRVYDKYTTEIRQNLERGTAL</sequence>
<evidence type="ECO:0000256" key="7">
    <source>
        <dbReference type="ARBA" id="ARBA00023110"/>
    </source>
</evidence>
<dbReference type="GO" id="GO:0005737">
    <property type="term" value="C:cytoplasm"/>
    <property type="evidence" value="ECO:0007669"/>
    <property type="project" value="TreeGrafter"/>
</dbReference>
<keyword evidence="9" id="KW-0413">Isomerase</keyword>
<keyword evidence="6" id="KW-0747">Spliceosome</keyword>
<feature type="compositionally biased region" description="Basic and acidic residues" evidence="11">
    <location>
        <begin position="173"/>
        <end position="202"/>
    </location>
</feature>
<keyword evidence="7" id="KW-0697">Rotamase</keyword>
<evidence type="ECO:0000259" key="12">
    <source>
        <dbReference type="PROSITE" id="PS50072"/>
    </source>
</evidence>
<dbReference type="GO" id="GO:0006397">
    <property type="term" value="P:mRNA processing"/>
    <property type="evidence" value="ECO:0007669"/>
    <property type="project" value="UniProtKB-KW"/>
</dbReference>
<dbReference type="Gene3D" id="2.40.100.10">
    <property type="entry name" value="Cyclophilin-like"/>
    <property type="match status" value="1"/>
</dbReference>